<reference evidence="2 3" key="1">
    <citation type="journal article" date="2018" name="Mol. Ecol.">
        <title>The obligate alkalophilic soda-lake fungus Sodiomyces alkalinus has shifted to a protein diet.</title>
        <authorList>
            <person name="Grum-Grzhimaylo A.A."/>
            <person name="Falkoski D.L."/>
            <person name="van den Heuvel J."/>
            <person name="Valero-Jimenez C.A."/>
            <person name="Min B."/>
            <person name="Choi I.G."/>
            <person name="Lipzen A."/>
            <person name="Daum C.G."/>
            <person name="Aanen D.K."/>
            <person name="Tsang A."/>
            <person name="Henrissat B."/>
            <person name="Bilanenko E.N."/>
            <person name="de Vries R.P."/>
            <person name="van Kan J.A.L."/>
            <person name="Grigoriev I.V."/>
            <person name="Debets A.J.M."/>
        </authorList>
    </citation>
    <scope>NUCLEOTIDE SEQUENCE [LARGE SCALE GENOMIC DNA]</scope>
    <source>
        <strain evidence="2 3">F11</strain>
    </source>
</reference>
<evidence type="ECO:0000256" key="1">
    <source>
        <dbReference type="SAM" id="MobiDB-lite"/>
    </source>
</evidence>
<dbReference type="RefSeq" id="XP_028470545.1">
    <property type="nucleotide sequence ID" value="XM_028612584.1"/>
</dbReference>
<accession>A0A3N2Q7I5</accession>
<protein>
    <recommendedName>
        <fullName evidence="4">Cbs domain-containing protein</fullName>
    </recommendedName>
</protein>
<organism evidence="2 3">
    <name type="scientific">Sodiomyces alkalinus (strain CBS 110278 / VKM F-3762 / F11)</name>
    <name type="common">Alkaliphilic filamentous fungus</name>
    <dbReference type="NCBI Taxonomy" id="1314773"/>
    <lineage>
        <taxon>Eukaryota</taxon>
        <taxon>Fungi</taxon>
        <taxon>Dikarya</taxon>
        <taxon>Ascomycota</taxon>
        <taxon>Pezizomycotina</taxon>
        <taxon>Sordariomycetes</taxon>
        <taxon>Hypocreomycetidae</taxon>
        <taxon>Glomerellales</taxon>
        <taxon>Plectosphaerellaceae</taxon>
        <taxon>Sodiomyces</taxon>
    </lineage>
</organism>
<keyword evidence="3" id="KW-1185">Reference proteome</keyword>
<name>A0A3N2Q7I5_SODAK</name>
<evidence type="ECO:0000313" key="2">
    <source>
        <dbReference type="EMBL" id="ROT42739.1"/>
    </source>
</evidence>
<dbReference type="OrthoDB" id="5273928at2759"/>
<evidence type="ECO:0000313" key="3">
    <source>
        <dbReference type="Proteomes" id="UP000272025"/>
    </source>
</evidence>
<evidence type="ECO:0008006" key="4">
    <source>
        <dbReference type="Google" id="ProtNLM"/>
    </source>
</evidence>
<feature type="compositionally biased region" description="Polar residues" evidence="1">
    <location>
        <begin position="399"/>
        <end position="415"/>
    </location>
</feature>
<sequence length="432" mass="49001">MTMHVLVDNIGFLSEQHLTRGDLPARYLWRLWRLLENRGTCLQAWKVLSKLLLIEDGEKTLGLYKYRHHICRPSEPLSHYTKPLESPSFDFLSYLNISGPCSFDSIELMALPELKNLAVLEIIQPADELRTVFPRISDRLVRGWSEKHDPFPLLRILRVWGDESVTEHSLQYLSQFPSLLLYDVNGSRSDWGNAETVASLHGWETAEPLHGPRDSLLWYLILFKPLDEDQPGMLRDLARSIDEGLINFCQNNNQPLSFVPSETAPPFLDYLNDAARSNLPLYIDSPSSYNAQSCKGYPFETWAFFLNSFLGQLTKDEDLKKNRAGVTKQAVSGSLTLPSRPLACLQLGHCGRSGISPTVSYVRRGLFATSRYTFYKKGIPGGNIPNATIPKSKEVSASMKPQPQLSSVETGLTLNRQKRRRIDDLLRSFTRS</sequence>
<proteinExistence type="predicted"/>
<dbReference type="AlphaFoldDB" id="A0A3N2Q7I5"/>
<gene>
    <name evidence="2" type="ORF">SODALDRAFT_336363</name>
</gene>
<dbReference type="STRING" id="1314773.A0A3N2Q7I5"/>
<dbReference type="GeneID" id="39581062"/>
<dbReference type="Proteomes" id="UP000272025">
    <property type="component" value="Unassembled WGS sequence"/>
</dbReference>
<feature type="region of interest" description="Disordered" evidence="1">
    <location>
        <begin position="392"/>
        <end position="417"/>
    </location>
</feature>
<dbReference type="EMBL" id="ML119051">
    <property type="protein sequence ID" value="ROT42739.1"/>
    <property type="molecule type" value="Genomic_DNA"/>
</dbReference>